<dbReference type="Pfam" id="PF23357">
    <property type="entry name" value="DUF7088"/>
    <property type="match status" value="1"/>
</dbReference>
<dbReference type="Pfam" id="PF09822">
    <property type="entry name" value="ABC_transp_aux"/>
    <property type="match status" value="1"/>
</dbReference>
<evidence type="ECO:0000256" key="2">
    <source>
        <dbReference type="SAM" id="Phobius"/>
    </source>
</evidence>
<feature type="transmembrane region" description="Helical" evidence="2">
    <location>
        <begin position="20"/>
        <end position="40"/>
    </location>
</feature>
<organism evidence="5 6">
    <name type="scientific">Feifania hominis</name>
    <dbReference type="NCBI Taxonomy" id="2763660"/>
    <lineage>
        <taxon>Bacteria</taxon>
        <taxon>Bacillati</taxon>
        <taxon>Bacillota</taxon>
        <taxon>Clostridia</taxon>
        <taxon>Eubacteriales</taxon>
        <taxon>Feifaniaceae</taxon>
        <taxon>Feifania</taxon>
    </lineage>
</organism>
<gene>
    <name evidence="5" type="ORF">H8695_07790</name>
</gene>
<evidence type="ECO:0000313" key="6">
    <source>
        <dbReference type="Proteomes" id="UP000620366"/>
    </source>
</evidence>
<keyword evidence="6" id="KW-1185">Reference proteome</keyword>
<evidence type="ECO:0000256" key="1">
    <source>
        <dbReference type="SAM" id="MobiDB-lite"/>
    </source>
</evidence>
<dbReference type="InterPro" id="IPR055396">
    <property type="entry name" value="DUF7088"/>
</dbReference>
<proteinExistence type="predicted"/>
<protein>
    <submittedName>
        <fullName evidence="5">GldG family protein</fullName>
    </submittedName>
</protein>
<feature type="region of interest" description="Disordered" evidence="1">
    <location>
        <begin position="332"/>
        <end position="359"/>
    </location>
</feature>
<dbReference type="InterPro" id="IPR019196">
    <property type="entry name" value="ABC_transp_unknown"/>
</dbReference>
<evidence type="ECO:0000313" key="5">
    <source>
        <dbReference type="EMBL" id="MBC8536584.1"/>
    </source>
</evidence>
<feature type="compositionally biased region" description="Polar residues" evidence="1">
    <location>
        <begin position="335"/>
        <end position="356"/>
    </location>
</feature>
<reference evidence="5" key="1">
    <citation type="submission" date="2020-08" db="EMBL/GenBank/DDBJ databases">
        <title>Genome public.</title>
        <authorList>
            <person name="Liu C."/>
            <person name="Sun Q."/>
        </authorList>
    </citation>
    <scope>NUCLEOTIDE SEQUENCE</scope>
    <source>
        <strain evidence="5">BX7</strain>
    </source>
</reference>
<feature type="domain" description="ABC-type uncharacterised transport system" evidence="3">
    <location>
        <begin position="180"/>
        <end position="303"/>
    </location>
</feature>
<dbReference type="EMBL" id="JACRSP010000003">
    <property type="protein sequence ID" value="MBC8536584.1"/>
    <property type="molecule type" value="Genomic_DNA"/>
</dbReference>
<feature type="transmembrane region" description="Helical" evidence="2">
    <location>
        <begin position="450"/>
        <end position="470"/>
    </location>
</feature>
<dbReference type="Proteomes" id="UP000620366">
    <property type="component" value="Unassembled WGS sequence"/>
</dbReference>
<name>A0A926HU63_9FIRM</name>
<dbReference type="RefSeq" id="WP_249300425.1">
    <property type="nucleotide sequence ID" value="NZ_JACRSP010000003.1"/>
</dbReference>
<feature type="domain" description="DUF7088" evidence="4">
    <location>
        <begin position="53"/>
        <end position="136"/>
    </location>
</feature>
<comment type="caution">
    <text evidence="5">The sequence shown here is derived from an EMBL/GenBank/DDBJ whole genome shotgun (WGS) entry which is preliminary data.</text>
</comment>
<sequence length="476" mass="53251">MNKLKKLLKSNKLKYGTPAIVLTAIIVVIVIVLNVVLVFLDTVWPMTYDMTSNKLYEISDETKEYLKTLDTDVTITIVTPENKFNDTLVEIMKKYDSLSDHVTFRSLDIALNPQFAEKFKDETIYSNSIIIESDKRSKILNEYDLFLYITDETNTSGKNALKAEQKLTSSIMYVASDTIPKLAVISGHQEDEAARLESLAEYNSFIVEQVDLTKDELTDDYTMVVIVNPKKDFTPAELDKLDRYFDKGESGAMVFLSPAVPDLPNLEAYLREWGIAVNDDVVLEPRQFIMSQTNVVASFGDSKLFDSLANSTVMVPSSRSIERLFEKNDTHRTETILSSSRDSYSKSAEGDVTTNPGKVAGDPTGPFNLGVRSIKYLTNDQGQSINSAIYVIGSSGFCGADMIDASNLANIDALAIMLNSLKGQADLIYVAPKYYEDTLLSLNQSQVQTYFIAFVIAIPAVFMLIAFVVYHRRRHL</sequence>
<keyword evidence="2" id="KW-0812">Transmembrane</keyword>
<keyword evidence="2" id="KW-1133">Transmembrane helix</keyword>
<evidence type="ECO:0000259" key="4">
    <source>
        <dbReference type="Pfam" id="PF23357"/>
    </source>
</evidence>
<keyword evidence="2" id="KW-0472">Membrane</keyword>
<dbReference type="AlphaFoldDB" id="A0A926HU63"/>
<evidence type="ECO:0000259" key="3">
    <source>
        <dbReference type="Pfam" id="PF09822"/>
    </source>
</evidence>
<accession>A0A926HU63</accession>